<protein>
    <submittedName>
        <fullName evidence="1">Uncharacterized protein</fullName>
    </submittedName>
</protein>
<evidence type="ECO:0000313" key="2">
    <source>
        <dbReference type="Proteomes" id="UP001057402"/>
    </source>
</evidence>
<name>A0ACB9SL94_9MYRT</name>
<organism evidence="1 2">
    <name type="scientific">Melastoma candidum</name>
    <dbReference type="NCBI Taxonomy" id="119954"/>
    <lineage>
        <taxon>Eukaryota</taxon>
        <taxon>Viridiplantae</taxon>
        <taxon>Streptophyta</taxon>
        <taxon>Embryophyta</taxon>
        <taxon>Tracheophyta</taxon>
        <taxon>Spermatophyta</taxon>
        <taxon>Magnoliopsida</taxon>
        <taxon>eudicotyledons</taxon>
        <taxon>Gunneridae</taxon>
        <taxon>Pentapetalae</taxon>
        <taxon>rosids</taxon>
        <taxon>malvids</taxon>
        <taxon>Myrtales</taxon>
        <taxon>Melastomataceae</taxon>
        <taxon>Melastomatoideae</taxon>
        <taxon>Melastomateae</taxon>
        <taxon>Melastoma</taxon>
    </lineage>
</organism>
<evidence type="ECO:0000313" key="1">
    <source>
        <dbReference type="EMBL" id="KAI4388972.1"/>
    </source>
</evidence>
<gene>
    <name evidence="1" type="ORF">MLD38_001252</name>
</gene>
<reference evidence="2" key="1">
    <citation type="journal article" date="2023" name="Front. Plant Sci.">
        <title>Chromosomal-level genome assembly of Melastoma candidum provides insights into trichome evolution.</title>
        <authorList>
            <person name="Zhong Y."/>
            <person name="Wu W."/>
            <person name="Sun C."/>
            <person name="Zou P."/>
            <person name="Liu Y."/>
            <person name="Dai S."/>
            <person name="Zhou R."/>
        </authorList>
    </citation>
    <scope>NUCLEOTIDE SEQUENCE [LARGE SCALE GENOMIC DNA]</scope>
</reference>
<dbReference type="EMBL" id="CM042880">
    <property type="protein sequence ID" value="KAI4388972.1"/>
    <property type="molecule type" value="Genomic_DNA"/>
</dbReference>
<sequence>MNSVRLRLSHFTFYSISPPYLEIGLPLLKLILLISTRVDLIAFLCGSQMRSKRPSTCPLCKTSFMCIKKMEDAAVSDQKIHSQTIPHDPSTNDVYVVSDQEFLTNGALVCPVSSHFFTPKSQLPLD</sequence>
<proteinExistence type="predicted"/>
<keyword evidence="2" id="KW-1185">Reference proteome</keyword>
<dbReference type="Proteomes" id="UP001057402">
    <property type="component" value="Chromosome 1"/>
</dbReference>
<accession>A0ACB9SL94</accession>
<comment type="caution">
    <text evidence="1">The sequence shown here is derived from an EMBL/GenBank/DDBJ whole genome shotgun (WGS) entry which is preliminary data.</text>
</comment>